<accession>A0A6A7C0U2</accession>
<keyword evidence="2" id="KW-1185">Reference proteome</keyword>
<proteinExistence type="predicted"/>
<evidence type="ECO:0000313" key="1">
    <source>
        <dbReference type="EMBL" id="KAF2861186.1"/>
    </source>
</evidence>
<name>A0A6A7C0U2_9PEZI</name>
<reference evidence="1" key="1">
    <citation type="journal article" date="2020" name="Stud. Mycol.">
        <title>101 Dothideomycetes genomes: a test case for predicting lifestyles and emergence of pathogens.</title>
        <authorList>
            <person name="Haridas S."/>
            <person name="Albert R."/>
            <person name="Binder M."/>
            <person name="Bloem J."/>
            <person name="Labutti K."/>
            <person name="Salamov A."/>
            <person name="Andreopoulos B."/>
            <person name="Baker S."/>
            <person name="Barry K."/>
            <person name="Bills G."/>
            <person name="Bluhm B."/>
            <person name="Cannon C."/>
            <person name="Castanera R."/>
            <person name="Culley D."/>
            <person name="Daum C."/>
            <person name="Ezra D."/>
            <person name="Gonzalez J."/>
            <person name="Henrissat B."/>
            <person name="Kuo A."/>
            <person name="Liang C."/>
            <person name="Lipzen A."/>
            <person name="Lutzoni F."/>
            <person name="Magnuson J."/>
            <person name="Mondo S."/>
            <person name="Nolan M."/>
            <person name="Ohm R."/>
            <person name="Pangilinan J."/>
            <person name="Park H.-J."/>
            <person name="Ramirez L."/>
            <person name="Alfaro M."/>
            <person name="Sun H."/>
            <person name="Tritt A."/>
            <person name="Yoshinaga Y."/>
            <person name="Zwiers L.-H."/>
            <person name="Turgeon B."/>
            <person name="Goodwin S."/>
            <person name="Spatafora J."/>
            <person name="Crous P."/>
            <person name="Grigoriev I."/>
        </authorList>
    </citation>
    <scope>NUCLEOTIDE SEQUENCE</scope>
    <source>
        <strain evidence="1">CBS 480.64</strain>
    </source>
</reference>
<dbReference type="EMBL" id="MU005974">
    <property type="protein sequence ID" value="KAF2861186.1"/>
    <property type="molecule type" value="Genomic_DNA"/>
</dbReference>
<organism evidence="1 2">
    <name type="scientific">Piedraia hortae CBS 480.64</name>
    <dbReference type="NCBI Taxonomy" id="1314780"/>
    <lineage>
        <taxon>Eukaryota</taxon>
        <taxon>Fungi</taxon>
        <taxon>Dikarya</taxon>
        <taxon>Ascomycota</taxon>
        <taxon>Pezizomycotina</taxon>
        <taxon>Dothideomycetes</taxon>
        <taxon>Dothideomycetidae</taxon>
        <taxon>Capnodiales</taxon>
        <taxon>Piedraiaceae</taxon>
        <taxon>Piedraia</taxon>
    </lineage>
</organism>
<gene>
    <name evidence="1" type="ORF">K470DRAFT_43554</name>
</gene>
<dbReference type="Proteomes" id="UP000799421">
    <property type="component" value="Unassembled WGS sequence"/>
</dbReference>
<evidence type="ECO:0000313" key="2">
    <source>
        <dbReference type="Proteomes" id="UP000799421"/>
    </source>
</evidence>
<sequence>MCRSLALSISSPIFLGYQLRSRASDSPAKRLISAKRLLRWSEEMNRVLGYERVQDRAMECKNSSFNGRAWRR</sequence>
<protein>
    <submittedName>
        <fullName evidence="1">Uncharacterized protein</fullName>
    </submittedName>
</protein>
<dbReference type="AlphaFoldDB" id="A0A6A7C0U2"/>